<feature type="compositionally biased region" description="Polar residues" evidence="10">
    <location>
        <begin position="10"/>
        <end position="20"/>
    </location>
</feature>
<keyword evidence="5 9" id="KW-0010">Activator</keyword>
<feature type="region of interest" description="Disordered" evidence="10">
    <location>
        <begin position="78"/>
        <end position="121"/>
    </location>
</feature>
<organism evidence="12 13">
    <name type="scientific">Tilletiaria anomala (strain ATCC 24038 / CBS 436.72 / UBC 951)</name>
    <dbReference type="NCBI Taxonomy" id="1037660"/>
    <lineage>
        <taxon>Eukaryota</taxon>
        <taxon>Fungi</taxon>
        <taxon>Dikarya</taxon>
        <taxon>Basidiomycota</taxon>
        <taxon>Ustilaginomycotina</taxon>
        <taxon>Exobasidiomycetes</taxon>
        <taxon>Georgefischeriales</taxon>
        <taxon>Tilletiariaceae</taxon>
        <taxon>Tilletiaria</taxon>
    </lineage>
</organism>
<evidence type="ECO:0000256" key="6">
    <source>
        <dbReference type="ARBA" id="ARBA00023163"/>
    </source>
</evidence>
<evidence type="ECO:0000256" key="8">
    <source>
        <dbReference type="ARBA" id="ARBA00032007"/>
    </source>
</evidence>
<dbReference type="Proteomes" id="UP000027361">
    <property type="component" value="Unassembled WGS sequence"/>
</dbReference>
<sequence length="1221" mass="134993">MDQRKAPPSATRSNSDSSGRANDAMVPVENDNPMRAPSAASMLLQASPAAKGASHRQQALKASGNHAAPVIANGHHAAIPQGQAGPSKVALSSQSPTSSSNSGIAGLPVRSPATASTTSAMAPSPALHQLQYQLQQQQQGSRKYVPPLSARAMEKRPMLDLQIPLERLEAEVQHEPEGLIPLTDVVTRLANYGYESLQNLGETMSSLSGEQRRSKIYNTALEARRQFIKLLVLSIWSSKAPGIIRTRDLIGLVNEQFNQSNDVVQELTAIRRSLPNSRARQYDLETAADVLNTGTYSRAPHSVGGFYEVQREYTDAEAKQIVEELNEAIQIRLSCGENLPDELCDYSIVDGRAILRASNLFEASITLSGKDPQDRWYLLSIEFDISVVGTGSQHFPRQPSKLQRTRIQTQADAVLTPRGLEPEGGLVAETEAKPPDRDMAGCSSDPEALTRLFSFLRTCALGYQLEALHYQARQLVSQEWGANLAVEWHPGRSLQLRYWNLLVPPAQNRSQAVARKPQDLLTSGVIIIEVPSEDTGSSDDEGEGLQRRSNARLTVKRPASNVCGADDPQVNCKELDLGQIMRTVTAEQAQHSLLRIVKAALPADEPTALLDIARRRVSVELALPAGRSLEVSLSCVSGRLDLHLADNAEGRQPTALAKALGSFAGLLADSTARVNADPRRFADVWRAIRLEVMMQDTEQRLAFAGLQSTRKLPFADGEVLKLDGMRRFAFIYAPVDRWPSYYLIVAISAEDIRVGLICADFSPSGGALFTIHSIEWIDRERIREAAGEAAHAFPLMLTANEIRQAHNYCIAIICYFRVEQQLNNWQVPFARVRSWPPQLQEERQLATREVHPSKIDALIPCLSLNSQELLGEFSEMVKPNVFLCIDDWWERTNVHARFAICWKANLGISAESTNTPEGLRVSYDPSTRIMRISASDIDRCVDAFKLFALRISRVAVLAKAVARVQKRKIIPKLRLNELSLSQISFEYCGGFTATVRWVMHLGGQWQYRLSLLARDAAENPHKLIERHLEAYLNNTTTSSSVHWLRFLRLLRDTFPMLDSLQALQKSGEGTSQQLTIEALSVSQVLVLFRKNCALDIRLISGSRLLLSDGYRCGLHSGQYPTLGFNPRAPRVQLPEFCKVVQSTYEQSKLELEPLVAKLAEESASPEAAIGKGIDSHAAARKGTVQPLVTNLRHSLLCRADDEVARPIVTMLVTRILSGHTM</sequence>
<dbReference type="GO" id="GO:0070847">
    <property type="term" value="C:core mediator complex"/>
    <property type="evidence" value="ECO:0007669"/>
    <property type="project" value="TreeGrafter"/>
</dbReference>
<dbReference type="InParanoid" id="A0A066VUC0"/>
<dbReference type="OMA" id="QLEILWY"/>
<dbReference type="Pfam" id="PF08638">
    <property type="entry name" value="Med14"/>
    <property type="match status" value="1"/>
</dbReference>
<comment type="caution">
    <text evidence="12">The sequence shown here is derived from an EMBL/GenBank/DDBJ whole genome shotgun (WGS) entry which is preliminary data.</text>
</comment>
<dbReference type="GO" id="GO:0003712">
    <property type="term" value="F:transcription coregulator activity"/>
    <property type="evidence" value="ECO:0007669"/>
    <property type="project" value="UniProtKB-UniRule"/>
</dbReference>
<evidence type="ECO:0000256" key="1">
    <source>
        <dbReference type="ARBA" id="ARBA00004123"/>
    </source>
</evidence>
<keyword evidence="7 9" id="KW-0539">Nucleus</keyword>
<dbReference type="GO" id="GO:0016592">
    <property type="term" value="C:mediator complex"/>
    <property type="evidence" value="ECO:0007669"/>
    <property type="project" value="UniProtKB-UniRule"/>
</dbReference>
<accession>A0A066VUC0</accession>
<dbReference type="InterPro" id="IPR055122">
    <property type="entry name" value="Med14_N"/>
</dbReference>
<feature type="compositionally biased region" description="Low complexity" evidence="10">
    <location>
        <begin position="111"/>
        <end position="121"/>
    </location>
</feature>
<dbReference type="PANTHER" id="PTHR12809:SF2">
    <property type="entry name" value="MEDIATOR OF RNA POLYMERASE II TRANSCRIPTION SUBUNIT 14"/>
    <property type="match status" value="1"/>
</dbReference>
<dbReference type="STRING" id="1037660.A0A066VUC0"/>
<feature type="region of interest" description="Disordered" evidence="10">
    <location>
        <begin position="1"/>
        <end position="64"/>
    </location>
</feature>
<evidence type="ECO:0000256" key="3">
    <source>
        <dbReference type="ARBA" id="ARBA00019619"/>
    </source>
</evidence>
<keyword evidence="13" id="KW-1185">Reference proteome</keyword>
<comment type="similarity">
    <text evidence="2 9">Belongs to the Mediator complex subunit 14 family.</text>
</comment>
<gene>
    <name evidence="12" type="ORF">K437DRAFT_275160</name>
</gene>
<evidence type="ECO:0000256" key="2">
    <source>
        <dbReference type="ARBA" id="ARBA00007813"/>
    </source>
</evidence>
<feature type="domain" description="Mediator complex subunit MED14 N-terminal" evidence="11">
    <location>
        <begin position="180"/>
        <end position="368"/>
    </location>
</feature>
<dbReference type="InterPro" id="IPR013947">
    <property type="entry name" value="Mediator_Med14"/>
</dbReference>
<evidence type="ECO:0000256" key="5">
    <source>
        <dbReference type="ARBA" id="ARBA00023159"/>
    </source>
</evidence>
<dbReference type="HOGENOM" id="CLU_268643_0_0_1"/>
<proteinExistence type="inferred from homology"/>
<feature type="compositionally biased region" description="Low complexity" evidence="10">
    <location>
        <begin position="92"/>
        <end position="102"/>
    </location>
</feature>
<comment type="subunit">
    <text evidence="9">Component of the Mediator complex.</text>
</comment>
<evidence type="ECO:0000256" key="10">
    <source>
        <dbReference type="SAM" id="MobiDB-lite"/>
    </source>
</evidence>
<evidence type="ECO:0000256" key="4">
    <source>
        <dbReference type="ARBA" id="ARBA00023015"/>
    </source>
</evidence>
<evidence type="ECO:0000313" key="12">
    <source>
        <dbReference type="EMBL" id="KDN42389.1"/>
    </source>
</evidence>
<dbReference type="PANTHER" id="PTHR12809">
    <property type="entry name" value="MEDIATOR COMPLEX SUBUNIT"/>
    <property type="match status" value="1"/>
</dbReference>
<dbReference type="RefSeq" id="XP_013242024.1">
    <property type="nucleotide sequence ID" value="XM_013386570.1"/>
</dbReference>
<dbReference type="AlphaFoldDB" id="A0A066VUC0"/>
<dbReference type="GeneID" id="25266610"/>
<evidence type="ECO:0000259" key="11">
    <source>
        <dbReference type="Pfam" id="PF08638"/>
    </source>
</evidence>
<comment type="function">
    <text evidence="9">Component of the Mediator complex, a coactivator involved in the regulated transcription of nearly all RNA polymerase II-dependent genes. Mediator functions as a bridge to convey information from gene-specific regulatory proteins to the basal RNA polymerase II transcription machinery. Mediator is recruited to promoters by direct interactions with regulatory proteins and serves as a scaffold for the assembly of a functional preinitiation complex with RNA polymerase II and the general transcription factors.</text>
</comment>
<protein>
    <recommendedName>
        <fullName evidence="3 9">Mediator of RNA polymerase II transcription subunit 14</fullName>
    </recommendedName>
    <alternativeName>
        <fullName evidence="8 9">Mediator complex subunit 14</fullName>
    </alternativeName>
</protein>
<evidence type="ECO:0000256" key="9">
    <source>
        <dbReference type="RuleBase" id="RU365082"/>
    </source>
</evidence>
<evidence type="ECO:0000256" key="7">
    <source>
        <dbReference type="ARBA" id="ARBA00023242"/>
    </source>
</evidence>
<evidence type="ECO:0000313" key="13">
    <source>
        <dbReference type="Proteomes" id="UP000027361"/>
    </source>
</evidence>
<dbReference type="GO" id="GO:0006357">
    <property type="term" value="P:regulation of transcription by RNA polymerase II"/>
    <property type="evidence" value="ECO:0007669"/>
    <property type="project" value="InterPro"/>
</dbReference>
<name>A0A066VUC0_TILAU</name>
<keyword evidence="6 9" id="KW-0804">Transcription</keyword>
<comment type="subcellular location">
    <subcellularLocation>
        <location evidence="1 9">Nucleus</location>
    </subcellularLocation>
</comment>
<reference evidence="12 13" key="1">
    <citation type="submission" date="2014-05" db="EMBL/GenBank/DDBJ databases">
        <title>Draft genome sequence of a rare smut relative, Tilletiaria anomala UBC 951.</title>
        <authorList>
            <consortium name="DOE Joint Genome Institute"/>
            <person name="Toome M."/>
            <person name="Kuo A."/>
            <person name="Henrissat B."/>
            <person name="Lipzen A."/>
            <person name="Tritt A."/>
            <person name="Yoshinaga Y."/>
            <person name="Zane M."/>
            <person name="Barry K."/>
            <person name="Grigoriev I.V."/>
            <person name="Spatafora J.W."/>
            <person name="Aimea M.C."/>
        </authorList>
    </citation>
    <scope>NUCLEOTIDE SEQUENCE [LARGE SCALE GENOMIC DNA]</scope>
    <source>
        <strain evidence="12 13">UBC 951</strain>
    </source>
</reference>
<dbReference type="EMBL" id="JMSN01000070">
    <property type="protein sequence ID" value="KDN42389.1"/>
    <property type="molecule type" value="Genomic_DNA"/>
</dbReference>
<dbReference type="OrthoDB" id="205099at2759"/>
<keyword evidence="4 9" id="KW-0805">Transcription regulation</keyword>